<dbReference type="InterPro" id="IPR016169">
    <property type="entry name" value="FAD-bd_PCMH_sub2"/>
</dbReference>
<gene>
    <name evidence="7" type="ORF">DL546_005305</name>
</gene>
<dbReference type="InterPro" id="IPR006094">
    <property type="entry name" value="Oxid_FAD_bind_N"/>
</dbReference>
<comment type="cofactor">
    <cofactor evidence="1">
        <name>FAD</name>
        <dbReference type="ChEBI" id="CHEBI:57692"/>
    </cofactor>
</comment>
<protein>
    <recommendedName>
        <fullName evidence="6">FAD-binding PCMH-type domain-containing protein</fullName>
    </recommendedName>
</protein>
<dbReference type="STRING" id="177199.A0A420Y810"/>
<dbReference type="Pfam" id="PF01565">
    <property type="entry name" value="FAD_binding_4"/>
    <property type="match status" value="1"/>
</dbReference>
<keyword evidence="8" id="KW-1185">Reference proteome</keyword>
<dbReference type="OrthoDB" id="415825at2759"/>
<evidence type="ECO:0000256" key="5">
    <source>
        <dbReference type="ARBA" id="ARBA00023002"/>
    </source>
</evidence>
<dbReference type="PANTHER" id="PTHR42973">
    <property type="entry name" value="BINDING OXIDOREDUCTASE, PUTATIVE (AFU_ORTHOLOGUE AFUA_1G17690)-RELATED"/>
    <property type="match status" value="1"/>
</dbReference>
<dbReference type="GO" id="GO:0016491">
    <property type="term" value="F:oxidoreductase activity"/>
    <property type="evidence" value="ECO:0007669"/>
    <property type="project" value="UniProtKB-KW"/>
</dbReference>
<dbReference type="Pfam" id="PF08031">
    <property type="entry name" value="BBE"/>
    <property type="match status" value="1"/>
</dbReference>
<dbReference type="InterPro" id="IPR036318">
    <property type="entry name" value="FAD-bd_PCMH-like_sf"/>
</dbReference>
<comment type="similarity">
    <text evidence="2">Belongs to the oxygen-dependent FAD-linked oxidoreductase family.</text>
</comment>
<keyword evidence="3" id="KW-0285">Flavoprotein</keyword>
<evidence type="ECO:0000313" key="8">
    <source>
        <dbReference type="Proteomes" id="UP000275385"/>
    </source>
</evidence>
<sequence>MAPTSVREAITVLITSSCLATATPLHKREALSDCLSKAGVPTDGLDTADWKLDVAPFNLQLNFTPVAIAVPTTTKHIQDALACAAGLGIKANAKCGGHSYASFGLGGEDGHLTIEMDRMNAVTLDKTTGIAVVQGGSRLGHVANELYNQGKRAFSHGTCPGVGVGGHALHGGYGVSSHTKGLALDWMVGATVVLANSTIVNTSATEHPDLFWALRGAGSSMGIVSAFRFDTFHVPDTVTFFVASVPWGTQERAAKGLRAIQEYALNQMPTELNARVFVTNRFVNLEGLYYGDAAGLTAALRPVLSGTNATIQLLQEGTWLDQVKHFGNGIALDQGHPYTYHETFYSTSLYTQALTDTQINALVNYWFTSAKANKRDWYFQIDLHGGNSSAVTKPHVDSTAYAHRDYLYLFNFYDRVDRGSYPADGFACMQNFVNNITAGMAPSDWGQYVNYPDPKLSQDQAQNKYWGEHLAKLQSIKAAVDPDNVFHYPQGIMPFPA</sequence>
<dbReference type="AlphaFoldDB" id="A0A420Y810"/>
<dbReference type="Gene3D" id="3.30.465.10">
    <property type="match status" value="1"/>
</dbReference>
<dbReference type="InterPro" id="IPR012951">
    <property type="entry name" value="BBE"/>
</dbReference>
<reference evidence="7 8" key="1">
    <citation type="submission" date="2018-08" db="EMBL/GenBank/DDBJ databases">
        <title>Draft genome of the lignicolous fungus Coniochaeta pulveracea.</title>
        <authorList>
            <person name="Borstlap C.J."/>
            <person name="De Witt R.N."/>
            <person name="Botha A."/>
            <person name="Volschenk H."/>
        </authorList>
    </citation>
    <scope>NUCLEOTIDE SEQUENCE [LARGE SCALE GENOMIC DNA]</scope>
    <source>
        <strain evidence="7 8">CAB683</strain>
    </source>
</reference>
<evidence type="ECO:0000256" key="4">
    <source>
        <dbReference type="ARBA" id="ARBA00022827"/>
    </source>
</evidence>
<dbReference type="SUPFAM" id="SSF56176">
    <property type="entry name" value="FAD-binding/transporter-associated domain-like"/>
    <property type="match status" value="1"/>
</dbReference>
<feature type="domain" description="FAD-binding PCMH-type" evidence="6">
    <location>
        <begin position="61"/>
        <end position="234"/>
    </location>
</feature>
<keyword evidence="5" id="KW-0560">Oxidoreductase</keyword>
<dbReference type="Gene3D" id="3.40.462.20">
    <property type="match status" value="1"/>
</dbReference>
<dbReference type="Proteomes" id="UP000275385">
    <property type="component" value="Unassembled WGS sequence"/>
</dbReference>
<keyword evidence="4" id="KW-0274">FAD</keyword>
<dbReference type="InterPro" id="IPR016166">
    <property type="entry name" value="FAD-bd_PCMH"/>
</dbReference>
<evidence type="ECO:0000313" key="7">
    <source>
        <dbReference type="EMBL" id="RKU44038.1"/>
    </source>
</evidence>
<accession>A0A420Y810</accession>
<organism evidence="7 8">
    <name type="scientific">Coniochaeta pulveracea</name>
    <dbReference type="NCBI Taxonomy" id="177199"/>
    <lineage>
        <taxon>Eukaryota</taxon>
        <taxon>Fungi</taxon>
        <taxon>Dikarya</taxon>
        <taxon>Ascomycota</taxon>
        <taxon>Pezizomycotina</taxon>
        <taxon>Sordariomycetes</taxon>
        <taxon>Sordariomycetidae</taxon>
        <taxon>Coniochaetales</taxon>
        <taxon>Coniochaetaceae</taxon>
        <taxon>Coniochaeta</taxon>
    </lineage>
</organism>
<dbReference type="PROSITE" id="PS51387">
    <property type="entry name" value="FAD_PCMH"/>
    <property type="match status" value="1"/>
</dbReference>
<evidence type="ECO:0000256" key="3">
    <source>
        <dbReference type="ARBA" id="ARBA00022630"/>
    </source>
</evidence>
<evidence type="ECO:0000256" key="2">
    <source>
        <dbReference type="ARBA" id="ARBA00005466"/>
    </source>
</evidence>
<name>A0A420Y810_9PEZI</name>
<dbReference type="InterPro" id="IPR050416">
    <property type="entry name" value="FAD-linked_Oxidoreductase"/>
</dbReference>
<dbReference type="PANTHER" id="PTHR42973:SF39">
    <property type="entry name" value="FAD-BINDING PCMH-TYPE DOMAIN-CONTAINING PROTEIN"/>
    <property type="match status" value="1"/>
</dbReference>
<comment type="caution">
    <text evidence="7">The sequence shown here is derived from an EMBL/GenBank/DDBJ whole genome shotgun (WGS) entry which is preliminary data.</text>
</comment>
<evidence type="ECO:0000259" key="6">
    <source>
        <dbReference type="PROSITE" id="PS51387"/>
    </source>
</evidence>
<dbReference type="EMBL" id="QVQW01000035">
    <property type="protein sequence ID" value="RKU44038.1"/>
    <property type="molecule type" value="Genomic_DNA"/>
</dbReference>
<proteinExistence type="inferred from homology"/>
<dbReference type="GO" id="GO:0071949">
    <property type="term" value="F:FAD binding"/>
    <property type="evidence" value="ECO:0007669"/>
    <property type="project" value="InterPro"/>
</dbReference>
<evidence type="ECO:0000256" key="1">
    <source>
        <dbReference type="ARBA" id="ARBA00001974"/>
    </source>
</evidence>